<dbReference type="PROSITE" id="PS51144">
    <property type="entry name" value="ALPHA_CA_2"/>
    <property type="match status" value="1"/>
</dbReference>
<accession>A0ABN7T816</accession>
<evidence type="ECO:0000313" key="8">
    <source>
        <dbReference type="EMBL" id="CAG5112267.1"/>
    </source>
</evidence>
<keyword evidence="4" id="KW-0862">Zinc</keyword>
<protein>
    <recommendedName>
        <fullName evidence="2">carbonic anhydrase</fullName>
        <ecNumber evidence="2">4.2.1.1</ecNumber>
    </recommendedName>
</protein>
<keyword evidence="5" id="KW-0456">Lyase</keyword>
<sequence>MASKLVRRNLLFAPQKRTLKSSALRSSIPWLRKSTPSLNWGYNGSECDPEDWPNEYQCGNCQSPIDIDLSKVTYSSELTPLEYSYPDKFKYMVNDGKNIRIHWRGETALSGGPLKGTYELVQLHFHWGSAVGKGAEHLVNGESVEGEAHLVHWNPKYGSIREALNHQDGCAVVGVFLKEAKTDAESPLSPILKRFPTLSKFNEKYTFENDVFNVGDLIPKGSEFICYDGGLTTPPLTECVQWIVNLEPLVVSKEEMDVFRSLEGSFGHNFIDNFRPCQPVGNRVVSSSFEPEK</sequence>
<evidence type="ECO:0000256" key="3">
    <source>
        <dbReference type="ARBA" id="ARBA00022723"/>
    </source>
</evidence>
<dbReference type="SMART" id="SM01057">
    <property type="entry name" value="Carb_anhydrase"/>
    <property type="match status" value="1"/>
</dbReference>
<dbReference type="InterPro" id="IPR036398">
    <property type="entry name" value="CA_dom_sf"/>
</dbReference>
<evidence type="ECO:0000259" key="7">
    <source>
        <dbReference type="PROSITE" id="PS51144"/>
    </source>
</evidence>
<dbReference type="CDD" id="cd00326">
    <property type="entry name" value="alpha_CA"/>
    <property type="match status" value="1"/>
</dbReference>
<gene>
    <name evidence="8" type="ORF">OKIOD_LOCUS15266</name>
</gene>
<dbReference type="EMBL" id="OU015567">
    <property type="protein sequence ID" value="CAG5112267.1"/>
    <property type="molecule type" value="Genomic_DNA"/>
</dbReference>
<dbReference type="PANTHER" id="PTHR18952:SF265">
    <property type="entry name" value="CARBONIC ANHYDRASE"/>
    <property type="match status" value="1"/>
</dbReference>
<comment type="similarity">
    <text evidence="1">Belongs to the alpha-carbonic anhydrase family.</text>
</comment>
<dbReference type="InterPro" id="IPR023561">
    <property type="entry name" value="Carbonic_anhydrase_a-class"/>
</dbReference>
<dbReference type="Proteomes" id="UP001158576">
    <property type="component" value="Chromosome 2"/>
</dbReference>
<keyword evidence="9" id="KW-1185">Reference proteome</keyword>
<dbReference type="EC" id="4.2.1.1" evidence="2"/>
<dbReference type="InterPro" id="IPR001148">
    <property type="entry name" value="CA_dom"/>
</dbReference>
<evidence type="ECO:0000256" key="1">
    <source>
        <dbReference type="ARBA" id="ARBA00010718"/>
    </source>
</evidence>
<dbReference type="Pfam" id="PF00194">
    <property type="entry name" value="Carb_anhydrase"/>
    <property type="match status" value="1"/>
</dbReference>
<evidence type="ECO:0000256" key="4">
    <source>
        <dbReference type="ARBA" id="ARBA00022833"/>
    </source>
</evidence>
<evidence type="ECO:0000256" key="6">
    <source>
        <dbReference type="ARBA" id="ARBA00048348"/>
    </source>
</evidence>
<evidence type="ECO:0000313" key="9">
    <source>
        <dbReference type="Proteomes" id="UP001158576"/>
    </source>
</evidence>
<evidence type="ECO:0000256" key="2">
    <source>
        <dbReference type="ARBA" id="ARBA00012925"/>
    </source>
</evidence>
<dbReference type="Gene3D" id="3.10.200.10">
    <property type="entry name" value="Alpha carbonic anhydrase"/>
    <property type="match status" value="1"/>
</dbReference>
<feature type="domain" description="Alpha-carbonic anhydrase" evidence="7">
    <location>
        <begin position="38"/>
        <end position="289"/>
    </location>
</feature>
<name>A0ABN7T816_OIKDI</name>
<reference evidence="8 9" key="1">
    <citation type="submission" date="2021-04" db="EMBL/GenBank/DDBJ databases">
        <authorList>
            <person name="Bliznina A."/>
        </authorList>
    </citation>
    <scope>NUCLEOTIDE SEQUENCE [LARGE SCALE GENOMIC DNA]</scope>
</reference>
<dbReference type="PANTHER" id="PTHR18952">
    <property type="entry name" value="CARBONIC ANHYDRASE"/>
    <property type="match status" value="1"/>
</dbReference>
<proteinExistence type="inferred from homology"/>
<dbReference type="SUPFAM" id="SSF51069">
    <property type="entry name" value="Carbonic anhydrase"/>
    <property type="match status" value="1"/>
</dbReference>
<evidence type="ECO:0000256" key="5">
    <source>
        <dbReference type="ARBA" id="ARBA00023239"/>
    </source>
</evidence>
<comment type="catalytic activity">
    <reaction evidence="6">
        <text>hydrogencarbonate + H(+) = CO2 + H2O</text>
        <dbReference type="Rhea" id="RHEA:10748"/>
        <dbReference type="ChEBI" id="CHEBI:15377"/>
        <dbReference type="ChEBI" id="CHEBI:15378"/>
        <dbReference type="ChEBI" id="CHEBI:16526"/>
        <dbReference type="ChEBI" id="CHEBI:17544"/>
        <dbReference type="EC" id="4.2.1.1"/>
    </reaction>
</comment>
<keyword evidence="3" id="KW-0479">Metal-binding</keyword>
<organism evidence="8 9">
    <name type="scientific">Oikopleura dioica</name>
    <name type="common">Tunicate</name>
    <dbReference type="NCBI Taxonomy" id="34765"/>
    <lineage>
        <taxon>Eukaryota</taxon>
        <taxon>Metazoa</taxon>
        <taxon>Chordata</taxon>
        <taxon>Tunicata</taxon>
        <taxon>Appendicularia</taxon>
        <taxon>Copelata</taxon>
        <taxon>Oikopleuridae</taxon>
        <taxon>Oikopleura</taxon>
    </lineage>
</organism>